<keyword evidence="1" id="KW-0812">Transmembrane</keyword>
<dbReference type="RefSeq" id="WP_044331447.1">
    <property type="nucleotide sequence ID" value="NZ_CP010836.1"/>
</dbReference>
<dbReference type="EMBL" id="CP010836">
    <property type="protein sequence ID" value="AJP71686.1"/>
    <property type="molecule type" value="Genomic_DNA"/>
</dbReference>
<evidence type="ECO:0000256" key="1">
    <source>
        <dbReference type="SAM" id="Phobius"/>
    </source>
</evidence>
<feature type="transmembrane region" description="Helical" evidence="1">
    <location>
        <begin position="20"/>
        <end position="38"/>
    </location>
</feature>
<keyword evidence="1" id="KW-0472">Membrane</keyword>
<gene>
    <name evidence="2" type="ORF">TS85_07665</name>
</gene>
<evidence type="ECO:0000313" key="3">
    <source>
        <dbReference type="Proteomes" id="UP000032300"/>
    </source>
</evidence>
<dbReference type="KEGG" id="sphi:TS85_07665"/>
<keyword evidence="3" id="KW-1185">Reference proteome</keyword>
<name>A0A7U4J7I9_9SPHN</name>
<dbReference type="OrthoDB" id="6660115at2"/>
<keyword evidence="1" id="KW-1133">Transmembrane helix</keyword>
<dbReference type="AlphaFoldDB" id="A0A7U4J7I9"/>
<protein>
    <submittedName>
        <fullName evidence="2">Uncharacterized protein</fullName>
    </submittedName>
</protein>
<organism evidence="2 3">
    <name type="scientific">Sphingomonas hengshuiensis</name>
    <dbReference type="NCBI Taxonomy" id="1609977"/>
    <lineage>
        <taxon>Bacteria</taxon>
        <taxon>Pseudomonadati</taxon>
        <taxon>Pseudomonadota</taxon>
        <taxon>Alphaproteobacteria</taxon>
        <taxon>Sphingomonadales</taxon>
        <taxon>Sphingomonadaceae</taxon>
        <taxon>Sphingomonas</taxon>
    </lineage>
</organism>
<dbReference type="Proteomes" id="UP000032300">
    <property type="component" value="Chromosome"/>
</dbReference>
<accession>A0A7U4J7I9</accession>
<sequence>MSLLQAVKLWPVQHVDLAKDALHVYVGLGLFLGSALLFRWNLRSWKPLAVVLAVALTGEGWDLRDSIVYHTPIHLWGNWKDLWNTMFWPTSLMVLARTTRLFSQRP</sequence>
<proteinExistence type="predicted"/>
<evidence type="ECO:0000313" key="2">
    <source>
        <dbReference type="EMBL" id="AJP71686.1"/>
    </source>
</evidence>
<reference evidence="2 3" key="2">
    <citation type="submission" date="2015-02" db="EMBL/GenBank/DDBJ databases">
        <title>The complete genome of Sphingomonas hengshuiensis sp. WHSC-8 isolated from soil of Hengshui Lake.</title>
        <authorList>
            <person name="Wei S."/>
            <person name="Guo J."/>
            <person name="Su C."/>
            <person name="Wu R."/>
            <person name="Zhang Z."/>
            <person name="Liang K."/>
            <person name="Li H."/>
            <person name="Wang T."/>
            <person name="Liu H."/>
            <person name="Zhang C."/>
            <person name="Li Z."/>
            <person name="Wang Q."/>
            <person name="Meng J."/>
        </authorList>
    </citation>
    <scope>NUCLEOTIDE SEQUENCE [LARGE SCALE GENOMIC DNA]</scope>
    <source>
        <strain evidence="2 3">WHSC-8</strain>
    </source>
</reference>
<reference evidence="2 3" key="1">
    <citation type="journal article" date="2015" name="Int. J. Syst. Evol. Microbiol.">
        <title>Sphingomonas hengshuiensis sp. nov., isolated from lake wetland.</title>
        <authorList>
            <person name="Wei S."/>
            <person name="Wang T."/>
            <person name="Liu H."/>
            <person name="Zhang C."/>
            <person name="Guo J."/>
            <person name="Wang Q."/>
            <person name="Liang K."/>
            <person name="Zhang Z."/>
        </authorList>
    </citation>
    <scope>NUCLEOTIDE SEQUENCE [LARGE SCALE GENOMIC DNA]</scope>
    <source>
        <strain evidence="2 3">WHSC-8</strain>
    </source>
</reference>